<sequence>MKYATSRPMLVENIKSLRGNEIDQLVVDYHIKDLKSYLLGRETKESARSSCDILRN</sequence>
<accession>A0A510UTW5</accession>
<dbReference type="EMBL" id="WOBN01000026">
    <property type="protein sequence ID" value="MUK50700.1"/>
    <property type="molecule type" value="Genomic_DNA"/>
</dbReference>
<dbReference type="Proteomes" id="UP000321787">
    <property type="component" value="Unassembled WGS sequence"/>
</dbReference>
<name>A0A510UTW5_ALIFS</name>
<reference evidence="1 3" key="1">
    <citation type="submission" date="2019-07" db="EMBL/GenBank/DDBJ databases">
        <title>Whole genome shotgun sequence of Aliivibrio fischeri NBRC 101058.</title>
        <authorList>
            <person name="Hosoyama A."/>
            <person name="Uohara A."/>
            <person name="Ohji S."/>
            <person name="Ichikawa N."/>
        </authorList>
    </citation>
    <scope>NUCLEOTIDE SEQUENCE [LARGE SCALE GENOMIC DNA]</scope>
    <source>
        <strain evidence="1 3">NBRC 101058</strain>
    </source>
</reference>
<evidence type="ECO:0000313" key="2">
    <source>
        <dbReference type="EMBL" id="MUK50700.1"/>
    </source>
</evidence>
<evidence type="ECO:0000313" key="4">
    <source>
        <dbReference type="Proteomes" id="UP000448038"/>
    </source>
</evidence>
<evidence type="ECO:0000313" key="3">
    <source>
        <dbReference type="Proteomes" id="UP000321787"/>
    </source>
</evidence>
<comment type="caution">
    <text evidence="1">The sequence shown here is derived from an EMBL/GenBank/DDBJ whole genome shotgun (WGS) entry which is preliminary data.</text>
</comment>
<dbReference type="EMBL" id="BJTZ01000171">
    <property type="protein sequence ID" value="GEK16265.1"/>
    <property type="molecule type" value="Genomic_DNA"/>
</dbReference>
<gene>
    <name evidence="1" type="ORF">AFI02nite_43010</name>
    <name evidence="2" type="ORF">GNP88_16235</name>
</gene>
<dbReference type="RefSeq" id="WP_155656394.1">
    <property type="nucleotide sequence ID" value="NZ_BJTZ01000171.1"/>
</dbReference>
<protein>
    <submittedName>
        <fullName evidence="1">Uncharacterized protein</fullName>
    </submittedName>
</protein>
<dbReference type="Proteomes" id="UP000448038">
    <property type="component" value="Unassembled WGS sequence"/>
</dbReference>
<proteinExistence type="predicted"/>
<evidence type="ECO:0000313" key="1">
    <source>
        <dbReference type="EMBL" id="GEK16265.1"/>
    </source>
</evidence>
<reference evidence="2 4" key="2">
    <citation type="submission" date="2019-11" db="EMBL/GenBank/DDBJ databases">
        <title>Using colonization assays and comparative genomics to discover symbiosis behaviors and factors in Vibrio fischeri.</title>
        <authorList>
            <person name="Bongrand C."/>
            <person name="Moriano-Gutierrez S."/>
            <person name="Arevalo P."/>
            <person name="Mcfall-Ngai M."/>
            <person name="Visick K."/>
            <person name="Polz M.F."/>
            <person name="Ruby E.G."/>
        </authorList>
    </citation>
    <scope>NUCLEOTIDE SEQUENCE [LARGE SCALE GENOMIC DNA]</scope>
    <source>
        <strain evidence="4">emors.4.1</strain>
        <strain evidence="2">Emors.4.1</strain>
    </source>
</reference>
<organism evidence="1 3">
    <name type="scientific">Aliivibrio fischeri</name>
    <name type="common">Vibrio fischeri</name>
    <dbReference type="NCBI Taxonomy" id="668"/>
    <lineage>
        <taxon>Bacteria</taxon>
        <taxon>Pseudomonadati</taxon>
        <taxon>Pseudomonadota</taxon>
        <taxon>Gammaproteobacteria</taxon>
        <taxon>Vibrionales</taxon>
        <taxon>Vibrionaceae</taxon>
        <taxon>Aliivibrio</taxon>
    </lineage>
</organism>
<dbReference type="AlphaFoldDB" id="A0A510UTW5"/>